<comment type="subcellular location">
    <subcellularLocation>
        <location evidence="1">Membrane</location>
        <topology evidence="1">Multi-pass membrane protein</topology>
    </subcellularLocation>
</comment>
<feature type="transmembrane region" description="Helical" evidence="8">
    <location>
        <begin position="964"/>
        <end position="991"/>
    </location>
</feature>
<evidence type="ECO:0000259" key="9">
    <source>
        <dbReference type="Pfam" id="PF01699"/>
    </source>
</evidence>
<feature type="region of interest" description="Disordered" evidence="7">
    <location>
        <begin position="736"/>
        <end position="775"/>
    </location>
</feature>
<gene>
    <name evidence="10" type="ORF">EJ05DRAFT_480940</name>
</gene>
<feature type="transmembrane region" description="Helical" evidence="8">
    <location>
        <begin position="239"/>
        <end position="257"/>
    </location>
</feature>
<feature type="region of interest" description="Disordered" evidence="7">
    <location>
        <begin position="498"/>
        <end position="630"/>
    </location>
</feature>
<dbReference type="Proteomes" id="UP000799437">
    <property type="component" value="Unassembled WGS sequence"/>
</dbReference>
<feature type="region of interest" description="Disordered" evidence="7">
    <location>
        <begin position="313"/>
        <end position="362"/>
    </location>
</feature>
<comment type="similarity">
    <text evidence="2">Belongs to the Ca(2+):cation antiporter (CaCA) (TC 2.A.19) family.</text>
</comment>
<dbReference type="InterPro" id="IPR004837">
    <property type="entry name" value="NaCa_Exmemb"/>
</dbReference>
<dbReference type="GO" id="GO:0008324">
    <property type="term" value="F:monoatomic cation transmembrane transporter activity"/>
    <property type="evidence" value="ECO:0007669"/>
    <property type="project" value="TreeGrafter"/>
</dbReference>
<feature type="transmembrane region" description="Helical" evidence="8">
    <location>
        <begin position="1047"/>
        <end position="1069"/>
    </location>
</feature>
<dbReference type="PANTHER" id="PTHR12266:SF0">
    <property type="entry name" value="MITOCHONDRIAL SODIUM_CALCIUM EXCHANGER PROTEIN"/>
    <property type="match status" value="1"/>
</dbReference>
<feature type="transmembrane region" description="Helical" evidence="8">
    <location>
        <begin position="206"/>
        <end position="227"/>
    </location>
</feature>
<evidence type="ECO:0000256" key="8">
    <source>
        <dbReference type="SAM" id="Phobius"/>
    </source>
</evidence>
<feature type="compositionally biased region" description="Low complexity" evidence="7">
    <location>
        <begin position="501"/>
        <end position="510"/>
    </location>
</feature>
<feature type="transmembrane region" description="Helical" evidence="8">
    <location>
        <begin position="1011"/>
        <end position="1035"/>
    </location>
</feature>
<feature type="compositionally biased region" description="Polar residues" evidence="7">
    <location>
        <begin position="599"/>
        <end position="613"/>
    </location>
</feature>
<keyword evidence="6 8" id="KW-0472">Membrane</keyword>
<feature type="transmembrane region" description="Helical" evidence="8">
    <location>
        <begin position="690"/>
        <end position="709"/>
    </location>
</feature>
<dbReference type="InterPro" id="IPR051359">
    <property type="entry name" value="CaCA_antiporter"/>
</dbReference>
<accession>A0A6A6VQ67</accession>
<feature type="transmembrane region" description="Helical" evidence="8">
    <location>
        <begin position="923"/>
        <end position="944"/>
    </location>
</feature>
<protein>
    <recommendedName>
        <fullName evidence="9">Sodium/calcium exchanger membrane region domain-containing protein</fullName>
    </recommendedName>
</protein>
<evidence type="ECO:0000256" key="5">
    <source>
        <dbReference type="ARBA" id="ARBA00022989"/>
    </source>
</evidence>
<evidence type="ECO:0000256" key="6">
    <source>
        <dbReference type="ARBA" id="ARBA00023136"/>
    </source>
</evidence>
<feature type="compositionally biased region" description="Polar residues" evidence="7">
    <location>
        <begin position="745"/>
        <end position="758"/>
    </location>
</feature>
<dbReference type="Pfam" id="PF01699">
    <property type="entry name" value="Na_Ca_ex"/>
    <property type="match status" value="2"/>
</dbReference>
<proteinExistence type="inferred from homology"/>
<feature type="compositionally biased region" description="Polar residues" evidence="7">
    <location>
        <begin position="537"/>
        <end position="546"/>
    </location>
</feature>
<feature type="transmembrane region" description="Helical" evidence="8">
    <location>
        <begin position="167"/>
        <end position="186"/>
    </location>
</feature>
<keyword evidence="4 8" id="KW-0812">Transmembrane</keyword>
<reference evidence="10" key="1">
    <citation type="journal article" date="2020" name="Stud. Mycol.">
        <title>101 Dothideomycetes genomes: a test case for predicting lifestyles and emergence of pathogens.</title>
        <authorList>
            <person name="Haridas S."/>
            <person name="Albert R."/>
            <person name="Binder M."/>
            <person name="Bloem J."/>
            <person name="Labutti K."/>
            <person name="Salamov A."/>
            <person name="Andreopoulos B."/>
            <person name="Baker S."/>
            <person name="Barry K."/>
            <person name="Bills G."/>
            <person name="Bluhm B."/>
            <person name="Cannon C."/>
            <person name="Castanera R."/>
            <person name="Culley D."/>
            <person name="Daum C."/>
            <person name="Ezra D."/>
            <person name="Gonzalez J."/>
            <person name="Henrissat B."/>
            <person name="Kuo A."/>
            <person name="Liang C."/>
            <person name="Lipzen A."/>
            <person name="Lutzoni F."/>
            <person name="Magnuson J."/>
            <person name="Mondo S."/>
            <person name="Nolan M."/>
            <person name="Ohm R."/>
            <person name="Pangilinan J."/>
            <person name="Park H.-J."/>
            <person name="Ramirez L."/>
            <person name="Alfaro M."/>
            <person name="Sun H."/>
            <person name="Tritt A."/>
            <person name="Yoshinaga Y."/>
            <person name="Zwiers L.-H."/>
            <person name="Turgeon B."/>
            <person name="Goodwin S."/>
            <person name="Spatafora J."/>
            <person name="Crous P."/>
            <person name="Grigoriev I."/>
        </authorList>
    </citation>
    <scope>NUCLEOTIDE SEQUENCE</scope>
    <source>
        <strain evidence="10">CBS 121739</strain>
    </source>
</reference>
<organism evidence="10 11">
    <name type="scientific">Pseudovirgaria hyperparasitica</name>
    <dbReference type="NCBI Taxonomy" id="470096"/>
    <lineage>
        <taxon>Eukaryota</taxon>
        <taxon>Fungi</taxon>
        <taxon>Dikarya</taxon>
        <taxon>Ascomycota</taxon>
        <taxon>Pezizomycotina</taxon>
        <taxon>Dothideomycetes</taxon>
        <taxon>Dothideomycetes incertae sedis</taxon>
        <taxon>Acrospermales</taxon>
        <taxon>Acrospermaceae</taxon>
        <taxon>Pseudovirgaria</taxon>
    </lineage>
</organism>
<sequence>MNQQSQSKDEDDVVVQAPARLSQRKKLGRRREYSTRAIWLVLLCVTILASSALVRDNSRVGDQVLGQSRIFQRDQALEAFKKHKHDDEASHDCHLVHEPTVKDKCAFVQSHCADEAAGLIPYLEIYYCKLPHAQPFAFIVIVVWLGLLFSTIGIAASDFFCVNLSTISNMLGLSENVAGVTLLALGNGSPDVFSTFAAMNSNSGSLAVGELVGAAGFITAVVAGAMALTRPFKVAKKSFVRDVGFFIVASSFALIFLRDGILHLWECIAMVVFYLIYVAFVVLWHMHLTRRNQARAREAAGRSHFVGAEDTDIHEPYRDDDDDGEGGRPIAVPEPSAEDFSNLECGGAQQQQHEFADDDEETRERWLGDINKNFRLIRPKIARERRSTVIRPSLVGALEFQAVYHSLQKSRNIRSIPITIRRYSDDPVYTSAQQQEEMSNDADPGARPIYTIDDSASQLQVTPRRMQVQNRERAVSVNDIDSMRLDVSALRGHVPQLDVISSSPGPTSSSNLQVPTELVSRPPSPSISVTPPVSAHPSRSSSPATSRENRLAPPTSEVLAPDQQTRAVPSDLVRSPTFPTHAQSPSGRNFPKLPIPGHSPQSMRGRSPTTSPIPTFAEHSPGPTHSLRLPPPSLTADSFPQFADLIDEIERPNKPLKWWPYKILPPPGVLVSTLFPTLYRWQDKNIWAKLLGIVSAPSVFLLTITLPVVEEKETSDKDAIDVDVPTLTLLTPELEAPRHPHYSRASGSSRQSTINSTGLLDPNQHYRDNPSTPDGDGNYFAVQPNSYGTLSTDAHHAHLYHAQPIVTSPSHPHMLQSPEQLPTLGNNGSELVNWNRWLVIVQVFTAPFFVVVICWANLDESHPRKLILPALISLLFSLLALLALVLTTTPTRPPTWHKLLTFLGFAVAIAWISTIANEVVGVLKWLGIVLNISDAILGLTIFAVGNSLGDLVADITVARLGYPVMALSACFGGPMLNILLGIGVSGSWITVKRANRHLEKHPGTDLRFKPYTLEVSSTLLISGATLVVTLVGLLIAVPARRWRMDKVIGWGLIGVWTVSTALNVVAEVIGWSKEMSDQRVFGEMF</sequence>
<dbReference type="GO" id="GO:0016020">
    <property type="term" value="C:membrane"/>
    <property type="evidence" value="ECO:0007669"/>
    <property type="project" value="UniProtKB-SubCell"/>
</dbReference>
<feature type="compositionally biased region" description="Polar residues" evidence="7">
    <location>
        <begin position="577"/>
        <end position="587"/>
    </location>
</feature>
<dbReference type="OrthoDB" id="407410at2759"/>
<dbReference type="InterPro" id="IPR044880">
    <property type="entry name" value="NCX_ion-bd_dom_sf"/>
</dbReference>
<dbReference type="Gene3D" id="1.20.1420.30">
    <property type="entry name" value="NCX, central ion-binding region"/>
    <property type="match status" value="2"/>
</dbReference>
<evidence type="ECO:0000256" key="1">
    <source>
        <dbReference type="ARBA" id="ARBA00004141"/>
    </source>
</evidence>
<name>A0A6A6VQ67_9PEZI</name>
<keyword evidence="11" id="KW-1185">Reference proteome</keyword>
<feature type="transmembrane region" description="Helical" evidence="8">
    <location>
        <begin position="868"/>
        <end position="887"/>
    </location>
</feature>
<feature type="transmembrane region" description="Helical" evidence="8">
    <location>
        <begin position="33"/>
        <end position="54"/>
    </location>
</feature>
<keyword evidence="3" id="KW-0813">Transport</keyword>
<feature type="transmembrane region" description="Helical" evidence="8">
    <location>
        <begin position="136"/>
        <end position="155"/>
    </location>
</feature>
<dbReference type="GO" id="GO:0006874">
    <property type="term" value="P:intracellular calcium ion homeostasis"/>
    <property type="evidence" value="ECO:0007669"/>
    <property type="project" value="TreeGrafter"/>
</dbReference>
<evidence type="ECO:0000313" key="10">
    <source>
        <dbReference type="EMBL" id="KAF2752788.1"/>
    </source>
</evidence>
<dbReference type="AlphaFoldDB" id="A0A6A6VQ67"/>
<feature type="transmembrane region" description="Helical" evidence="8">
    <location>
        <begin position="263"/>
        <end position="285"/>
    </location>
</feature>
<feature type="transmembrane region" description="Helical" evidence="8">
    <location>
        <begin position="899"/>
        <end position="916"/>
    </location>
</feature>
<dbReference type="PANTHER" id="PTHR12266">
    <property type="entry name" value="NA+/CA2+ K+ INDEPENDENT EXCHANGER"/>
    <property type="match status" value="1"/>
</dbReference>
<dbReference type="GeneID" id="54486018"/>
<evidence type="ECO:0000256" key="2">
    <source>
        <dbReference type="ARBA" id="ARBA00008170"/>
    </source>
</evidence>
<evidence type="ECO:0000313" key="11">
    <source>
        <dbReference type="Proteomes" id="UP000799437"/>
    </source>
</evidence>
<evidence type="ECO:0000256" key="3">
    <source>
        <dbReference type="ARBA" id="ARBA00022448"/>
    </source>
</evidence>
<dbReference type="RefSeq" id="XP_033595239.1">
    <property type="nucleotide sequence ID" value="XM_033744964.1"/>
</dbReference>
<evidence type="ECO:0000256" key="4">
    <source>
        <dbReference type="ARBA" id="ARBA00022692"/>
    </source>
</evidence>
<feature type="transmembrane region" description="Helical" evidence="8">
    <location>
        <begin position="837"/>
        <end position="856"/>
    </location>
</feature>
<evidence type="ECO:0000256" key="7">
    <source>
        <dbReference type="SAM" id="MobiDB-lite"/>
    </source>
</evidence>
<keyword evidence="5 8" id="KW-1133">Transmembrane helix</keyword>
<feature type="domain" description="Sodium/calcium exchanger membrane region" evidence="9">
    <location>
        <begin position="902"/>
        <end position="1063"/>
    </location>
</feature>
<feature type="domain" description="Sodium/calcium exchanger membrane region" evidence="9">
    <location>
        <begin position="143"/>
        <end position="282"/>
    </location>
</feature>
<dbReference type="EMBL" id="ML996593">
    <property type="protein sequence ID" value="KAF2752788.1"/>
    <property type="molecule type" value="Genomic_DNA"/>
</dbReference>